<reference evidence="3 4" key="1">
    <citation type="journal article" date="2014" name="Mol. Plant">
        <title>Chromosome Scale Genome Assembly and Transcriptome Profiling of Nannochloropsis gaditana in Nitrogen Depletion.</title>
        <authorList>
            <person name="Corteggiani Carpinelli E."/>
            <person name="Telatin A."/>
            <person name="Vitulo N."/>
            <person name="Forcato C."/>
            <person name="D'Angelo M."/>
            <person name="Schiavon R."/>
            <person name="Vezzi A."/>
            <person name="Giacometti G.M."/>
            <person name="Morosinotto T."/>
            <person name="Valle G."/>
        </authorList>
    </citation>
    <scope>NUCLEOTIDE SEQUENCE [LARGE SCALE GENOMIC DNA]</scope>
    <source>
        <strain evidence="3 4">B-31</strain>
    </source>
</reference>
<feature type="region of interest" description="Disordered" evidence="2">
    <location>
        <begin position="115"/>
        <end position="174"/>
    </location>
</feature>
<feature type="region of interest" description="Disordered" evidence="2">
    <location>
        <begin position="245"/>
        <end position="264"/>
    </location>
</feature>
<feature type="coiled-coil region" evidence="1">
    <location>
        <begin position="274"/>
        <end position="301"/>
    </location>
</feature>
<sequence>MGILSTYIKFLAGNMCTRSFVWIMRQEFVGRSHQSDDVAVHLDFHHTCMLSLAPYPYLFTGTRCSTGWTSKGGMAPLGSPLACSFMVLATFLPTFVFGFWQSSFPPHRALVRQKASPYNTPFPPPPGGRRRGSKWIDPELIKQKELEKRQSKQQRDGAFTSKQGLNNRDKSKHMMRQARAQLQVEVDTLIGRLTGIYAQVKDQSNKIVTFGVAEFNPKVASLTAEIGAKLESLLQQLEELRGSLKEGEEDAGVAGGVGTGSRRESDLSLETSTLKSLSNDLESLLQLIESREQEVDVLLRKGEGSCIQSKILAQMYLIFLALSNTLDRKARKWKEWWTVFVQRDILKSGWLVLCQEQAPQRDGWRNL</sequence>
<evidence type="ECO:0000256" key="1">
    <source>
        <dbReference type="SAM" id="Coils"/>
    </source>
</evidence>
<dbReference type="AlphaFoldDB" id="W7TX41"/>
<evidence type="ECO:0000313" key="3">
    <source>
        <dbReference type="EMBL" id="EWM25231.1"/>
    </source>
</evidence>
<dbReference type="OrthoDB" id="10539753at2759"/>
<organism evidence="3 4">
    <name type="scientific">Nannochloropsis gaditana</name>
    <dbReference type="NCBI Taxonomy" id="72520"/>
    <lineage>
        <taxon>Eukaryota</taxon>
        <taxon>Sar</taxon>
        <taxon>Stramenopiles</taxon>
        <taxon>Ochrophyta</taxon>
        <taxon>Eustigmatophyceae</taxon>
        <taxon>Eustigmatales</taxon>
        <taxon>Monodopsidaceae</taxon>
        <taxon>Nannochloropsis</taxon>
    </lineage>
</organism>
<comment type="caution">
    <text evidence="3">The sequence shown here is derived from an EMBL/GenBank/DDBJ whole genome shotgun (WGS) entry which is preliminary data.</text>
</comment>
<protein>
    <submittedName>
        <fullName evidence="3">Uncharacterized protein</fullName>
    </submittedName>
</protein>
<dbReference type="Proteomes" id="UP000019335">
    <property type="component" value="Chromosome 11"/>
</dbReference>
<accession>W7TX41</accession>
<dbReference type="EMBL" id="AZIL01001005">
    <property type="protein sequence ID" value="EWM25231.1"/>
    <property type="molecule type" value="Genomic_DNA"/>
</dbReference>
<proteinExistence type="predicted"/>
<name>W7TX41_9STRA</name>
<feature type="compositionally biased region" description="Basic and acidic residues" evidence="2">
    <location>
        <begin position="134"/>
        <end position="155"/>
    </location>
</feature>
<evidence type="ECO:0000256" key="2">
    <source>
        <dbReference type="SAM" id="MobiDB-lite"/>
    </source>
</evidence>
<keyword evidence="1" id="KW-0175">Coiled coil</keyword>
<keyword evidence="4" id="KW-1185">Reference proteome</keyword>
<gene>
    <name evidence="3" type="ORF">Naga_100089g18</name>
</gene>
<evidence type="ECO:0000313" key="4">
    <source>
        <dbReference type="Proteomes" id="UP000019335"/>
    </source>
</evidence>